<organism evidence="2 3">
    <name type="scientific">Septoria linicola</name>
    <dbReference type="NCBI Taxonomy" id="215465"/>
    <lineage>
        <taxon>Eukaryota</taxon>
        <taxon>Fungi</taxon>
        <taxon>Dikarya</taxon>
        <taxon>Ascomycota</taxon>
        <taxon>Pezizomycotina</taxon>
        <taxon>Dothideomycetes</taxon>
        <taxon>Dothideomycetidae</taxon>
        <taxon>Mycosphaerellales</taxon>
        <taxon>Mycosphaerellaceae</taxon>
        <taxon>Septoria</taxon>
    </lineage>
</organism>
<dbReference type="InterPro" id="IPR024526">
    <property type="entry name" value="DUF3807"/>
</dbReference>
<dbReference type="EMBL" id="CP099423">
    <property type="protein sequence ID" value="USW54815.1"/>
    <property type="molecule type" value="Genomic_DNA"/>
</dbReference>
<dbReference type="PANTHER" id="PTHR40642:SF1">
    <property type="entry name" value="YALI0F31295P"/>
    <property type="match status" value="1"/>
</dbReference>
<evidence type="ECO:0000313" key="3">
    <source>
        <dbReference type="Proteomes" id="UP001056384"/>
    </source>
</evidence>
<proteinExistence type="predicted"/>
<keyword evidence="3" id="KW-1185">Reference proteome</keyword>
<evidence type="ECO:0000256" key="1">
    <source>
        <dbReference type="SAM" id="MobiDB-lite"/>
    </source>
</evidence>
<reference evidence="2" key="1">
    <citation type="submission" date="2022-06" db="EMBL/GenBank/DDBJ databases">
        <title>Complete genome sequences of two strains of the flax pathogen Septoria linicola.</title>
        <authorList>
            <person name="Lapalu N."/>
            <person name="Simon A."/>
            <person name="Demenou B."/>
            <person name="Paumier D."/>
            <person name="Guillot M.-P."/>
            <person name="Gout L."/>
            <person name="Valade R."/>
        </authorList>
    </citation>
    <scope>NUCLEOTIDE SEQUENCE</scope>
    <source>
        <strain evidence="2">SE15195</strain>
    </source>
</reference>
<feature type="region of interest" description="Disordered" evidence="1">
    <location>
        <begin position="23"/>
        <end position="42"/>
    </location>
</feature>
<dbReference type="Pfam" id="PF12720">
    <property type="entry name" value="DUF3807"/>
    <property type="match status" value="1"/>
</dbReference>
<feature type="compositionally biased region" description="Basic residues" evidence="1">
    <location>
        <begin position="24"/>
        <end position="42"/>
    </location>
</feature>
<protein>
    <submittedName>
        <fullName evidence="2">Uncharacterized protein</fullName>
    </submittedName>
</protein>
<sequence>MVHSKNSPARQAYLEQRKALLAQKKARKNEKSRAGKARGKFKKSLPQITEDNLLSFQLAHFGDDTKPNEWFVTAEKALNFELEYDEDDDGLGYYDDGVKRTLTDEQIAVFRRTELWQMKRDQEVLQRESREADEALTAFEAGSASPVSDVSSLEDELLAYATVKQKGQVSALAPPLSKARQNSQSGRSEATSNSSGSKQRRRTQEVPYDQRNKRKWEGYIHGNDPIEGSMTHRRLAREMDDQQDEQIEMDY</sequence>
<feature type="region of interest" description="Disordered" evidence="1">
    <location>
        <begin position="169"/>
        <end position="251"/>
    </location>
</feature>
<name>A0A9Q9ATE9_9PEZI</name>
<evidence type="ECO:0000313" key="2">
    <source>
        <dbReference type="EMBL" id="USW54815.1"/>
    </source>
</evidence>
<dbReference type="AlphaFoldDB" id="A0A9Q9ATE9"/>
<dbReference type="Proteomes" id="UP001056384">
    <property type="component" value="Chromosome 6"/>
</dbReference>
<dbReference type="PANTHER" id="PTHR40642">
    <property type="entry name" value="YALI0F31295P"/>
    <property type="match status" value="1"/>
</dbReference>
<feature type="compositionally biased region" description="Polar residues" evidence="1">
    <location>
        <begin position="179"/>
        <end position="197"/>
    </location>
</feature>
<feature type="compositionally biased region" description="Acidic residues" evidence="1">
    <location>
        <begin position="241"/>
        <end position="251"/>
    </location>
</feature>
<accession>A0A9Q9ATE9</accession>
<gene>
    <name evidence="2" type="ORF">Slin15195_G081340</name>
</gene>
<feature type="compositionally biased region" description="Basic and acidic residues" evidence="1">
    <location>
        <begin position="202"/>
        <end position="218"/>
    </location>
</feature>